<organism evidence="3 4">
    <name type="scientific">Adiantum capillus-veneris</name>
    <name type="common">Maidenhair fern</name>
    <dbReference type="NCBI Taxonomy" id="13818"/>
    <lineage>
        <taxon>Eukaryota</taxon>
        <taxon>Viridiplantae</taxon>
        <taxon>Streptophyta</taxon>
        <taxon>Embryophyta</taxon>
        <taxon>Tracheophyta</taxon>
        <taxon>Polypodiopsida</taxon>
        <taxon>Polypodiidae</taxon>
        <taxon>Polypodiales</taxon>
        <taxon>Pteridineae</taxon>
        <taxon>Pteridaceae</taxon>
        <taxon>Vittarioideae</taxon>
        <taxon>Adiantum</taxon>
    </lineage>
</organism>
<gene>
    <name evidence="3" type="ORF">GOP47_0004051</name>
</gene>
<evidence type="ECO:0000313" key="3">
    <source>
        <dbReference type="EMBL" id="KAI5080868.1"/>
    </source>
</evidence>
<dbReference type="GO" id="GO:0005829">
    <property type="term" value="C:cytosol"/>
    <property type="evidence" value="ECO:0007669"/>
    <property type="project" value="TreeGrafter"/>
</dbReference>
<dbReference type="InterPro" id="IPR003409">
    <property type="entry name" value="MORN"/>
</dbReference>
<dbReference type="InterPro" id="IPR036525">
    <property type="entry name" value="Tubulin/FtsZ_GTPase_sf"/>
</dbReference>
<keyword evidence="4" id="KW-1185">Reference proteome</keyword>
<proteinExistence type="predicted"/>
<dbReference type="SMART" id="SM00698">
    <property type="entry name" value="MORN"/>
    <property type="match status" value="3"/>
</dbReference>
<dbReference type="PANTHER" id="PTHR43215:SF15">
    <property type="entry name" value="PROTEIN ACCUMULATION AND REPLICATION OF CHLOROPLASTS 3, CHLOROPLASTIC"/>
    <property type="match status" value="1"/>
</dbReference>
<evidence type="ECO:0000256" key="2">
    <source>
        <dbReference type="SAM" id="MobiDB-lite"/>
    </source>
</evidence>
<evidence type="ECO:0000313" key="4">
    <source>
        <dbReference type="Proteomes" id="UP000886520"/>
    </source>
</evidence>
<dbReference type="Proteomes" id="UP000886520">
    <property type="component" value="Chromosome 4"/>
</dbReference>
<dbReference type="EMBL" id="JABFUD020000004">
    <property type="protein sequence ID" value="KAI5080868.1"/>
    <property type="molecule type" value="Genomic_DNA"/>
</dbReference>
<dbReference type="Gene3D" id="2.20.110.10">
    <property type="entry name" value="Histone H3 K4-specific methyltransferase SET7/9 N-terminal domain"/>
    <property type="match status" value="2"/>
</dbReference>
<feature type="compositionally biased region" description="Polar residues" evidence="2">
    <location>
        <begin position="514"/>
        <end position="546"/>
    </location>
</feature>
<name>A0A9D4V827_ADICA</name>
<feature type="region of interest" description="Disordered" evidence="2">
    <location>
        <begin position="510"/>
        <end position="548"/>
    </location>
</feature>
<reference evidence="3" key="1">
    <citation type="submission" date="2021-01" db="EMBL/GenBank/DDBJ databases">
        <title>Adiantum capillus-veneris genome.</title>
        <authorList>
            <person name="Fang Y."/>
            <person name="Liao Q."/>
        </authorList>
    </citation>
    <scope>NUCLEOTIDE SEQUENCE</scope>
    <source>
        <strain evidence="3">H3</strain>
        <tissue evidence="3">Leaf</tissue>
    </source>
</reference>
<sequence>MANSTHQYQNHKGQNEFLMCTKSNPKPTSLLGADWSHMRALQWKLKIDHPFLSTVISAFAQSQIHARFAEGHCVHNFGAAEMTTGQGAQAQEMTYGWHRLRATTPYFNGSTWRFAGNLFCASDNKLARIVVDSLTDWSSGQCVKVVGLGTRASTALQFCHESELLQSVELWVSSGDGTDLQSFGLLNKNHVKIANGRASQKEQKIFILVLGMGANSFGKEVSDMLQINKAQSSLSLMIIIEPFNFEGPKRKKEVEEFAESLLDRIDMCLVFELDVLFKREKVTLAEALRVADSTVLYAIKAVSDMVLGDQLKVCDAPPEGLREISNSEILSRLEYAGNTWAGFGLSYSIKSAVKRAALESPFLRGLIPGVKGVVVCTIASADEKGKQDIQAAVHALRCTIGPRAQLICTSVKEPHLKRGLILATVLLTRLDDGGGHDVSKQCTTAADFSSPGGFFSGGSMGYSQSLNGRELRRASMEVPMESTDIQLLGRKQQDVSEPVSLNSTDEALSELNAGDTQPPNGTHESADMLSSQNDVVQDGSEGSKTAKTAVAGEWSPMFKLATAVIENRVLTLSSPSDGVVQGLFAADGGTFEEEGVLNDLRRTSIGTVEDDDLNAGLDGDSSADLEGQIDSIETQAIAFGEDDLALEKDVDERWRFPSLSTLVRSKENFNGEKKGIFGWESGPHSAAAEAWARARQQLGNLGTLERNISYKLPIGVRSISDLENGTLTYDREESRKQDNVKQATLFSFAAPLGRVLASGLETVTDIYNAASSRIFKKEEDDDVRQASSFLSERASSMLESERSSMKLPPMVEMRYKNGMYKGRCQEGLPEGKGRLSYEDGSFYYGLWKQGKRAGMGSFYYANGDVFQGYWRDDQKHGKGWFYFHTGDRLYADFWKGKANGEGRYYSAEGDVFFGYFKENWRHGEALSIESGVRWSEIWDQGVLILHSRFEDNERN</sequence>
<dbReference type="Pfam" id="PF02493">
    <property type="entry name" value="MORN"/>
    <property type="match status" value="4"/>
</dbReference>
<evidence type="ECO:0000256" key="1">
    <source>
        <dbReference type="ARBA" id="ARBA00022737"/>
    </source>
</evidence>
<dbReference type="AlphaFoldDB" id="A0A9D4V827"/>
<evidence type="ECO:0008006" key="5">
    <source>
        <dbReference type="Google" id="ProtNLM"/>
    </source>
</evidence>
<dbReference type="GO" id="GO:0016020">
    <property type="term" value="C:membrane"/>
    <property type="evidence" value="ECO:0007669"/>
    <property type="project" value="UniProtKB-ARBA"/>
</dbReference>
<accession>A0A9D4V827</accession>
<dbReference type="PANTHER" id="PTHR43215">
    <property type="entry name" value="RADIAL SPOKE HEAD 1 HOMOLOG"/>
    <property type="match status" value="1"/>
</dbReference>
<dbReference type="SUPFAM" id="SSF52490">
    <property type="entry name" value="Tubulin nucleotide-binding domain-like"/>
    <property type="match status" value="1"/>
</dbReference>
<protein>
    <recommendedName>
        <fullName evidence="5">Protein ACCUMULATION AND REPLICATION OF CHLOROPLASTS 3</fullName>
    </recommendedName>
</protein>
<keyword evidence="1" id="KW-0677">Repeat</keyword>
<dbReference type="SUPFAM" id="SSF82185">
    <property type="entry name" value="Histone H3 K4-specific methyltransferase SET7/9 N-terminal domain"/>
    <property type="match status" value="1"/>
</dbReference>
<dbReference type="OrthoDB" id="270720at2759"/>
<comment type="caution">
    <text evidence="3">The sequence shown here is derived from an EMBL/GenBank/DDBJ whole genome shotgun (WGS) entry which is preliminary data.</text>
</comment>
<dbReference type="Gene3D" id="3.40.50.1440">
    <property type="entry name" value="Tubulin/FtsZ, GTPase domain"/>
    <property type="match status" value="1"/>
</dbReference>